<proteinExistence type="predicted"/>
<dbReference type="VEuPathDB" id="FungiDB:Z518_07836"/>
<protein>
    <submittedName>
        <fullName evidence="1">Rhinocladiella mackenziei CBS 650.93 unplaced genomic scaffold supercont1.6, whole genome shotgun sequence</fullName>
    </submittedName>
</protein>
<accession>A0A0D2FIQ6</accession>
<dbReference type="Proteomes" id="UP000053617">
    <property type="component" value="Unassembled WGS sequence"/>
</dbReference>
<dbReference type="Pfam" id="PF12006">
    <property type="entry name" value="DUF3500"/>
    <property type="match status" value="1"/>
</dbReference>
<dbReference type="RefSeq" id="XP_013269033.1">
    <property type="nucleotide sequence ID" value="XM_013413579.1"/>
</dbReference>
<dbReference type="InterPro" id="IPR021889">
    <property type="entry name" value="DUF3500"/>
</dbReference>
<dbReference type="EMBL" id="KN847480">
    <property type="protein sequence ID" value="KIX01897.1"/>
    <property type="molecule type" value="Genomic_DNA"/>
</dbReference>
<evidence type="ECO:0000313" key="2">
    <source>
        <dbReference type="Proteomes" id="UP000053617"/>
    </source>
</evidence>
<dbReference type="PANTHER" id="PTHR37489:SF1">
    <property type="entry name" value="DUF3500 DOMAIN-CONTAINING PROTEIN"/>
    <property type="match status" value="1"/>
</dbReference>
<gene>
    <name evidence="1" type="ORF">Z518_07836</name>
</gene>
<reference evidence="1 2" key="1">
    <citation type="submission" date="2015-01" db="EMBL/GenBank/DDBJ databases">
        <title>The Genome Sequence of Rhinocladiella mackenzie CBS 650.93.</title>
        <authorList>
            <consortium name="The Broad Institute Genomics Platform"/>
            <person name="Cuomo C."/>
            <person name="de Hoog S."/>
            <person name="Gorbushina A."/>
            <person name="Stielow B."/>
            <person name="Teixiera M."/>
            <person name="Abouelleil A."/>
            <person name="Chapman S.B."/>
            <person name="Priest M."/>
            <person name="Young S.K."/>
            <person name="Wortman J."/>
            <person name="Nusbaum C."/>
            <person name="Birren B."/>
        </authorList>
    </citation>
    <scope>NUCLEOTIDE SEQUENCE [LARGE SCALE GENOMIC DNA]</scope>
    <source>
        <strain evidence="1 2">CBS 650.93</strain>
    </source>
</reference>
<dbReference type="PANTHER" id="PTHR37489">
    <property type="entry name" value="DUF3500 DOMAIN-CONTAINING PROTEIN"/>
    <property type="match status" value="1"/>
</dbReference>
<dbReference type="GeneID" id="25295907"/>
<dbReference type="OrthoDB" id="4539697at2759"/>
<name>A0A0D2FIQ6_9EURO</name>
<dbReference type="AlphaFoldDB" id="A0A0D2FIQ6"/>
<sequence length="324" mass="36957">MSSYLSQADKSRGLYIFPAPPYSSSPSDFEVTVDPRDSAALYLDNPVSKVQNVRDFTEDLSYFEGVQGTVRLYTFEAYTKRTTPPKVITSLGVATYHRTKNRKSRSTYQTKNGVLGLLLNDFGLRLERLDKKLVDRIDAVLEATMSHEGYIKARDSRRINGFLGDICHATGIMNELSYNFLLFGSPSTIEPWGFTFYGHHLCLSVFLYETQIAIAPTFYSAEPTYVDDGPYKGTMIMQPEQQLGLQWMRSLSQRQKDIAQVYRDLEDPKMPAGRIHPADERHLGGASQDNRIIPYEGLLLDFELTSQLKEILRQILDNFHLWLP</sequence>
<keyword evidence="2" id="KW-1185">Reference proteome</keyword>
<dbReference type="HOGENOM" id="CLU_858294_0_0_1"/>
<organism evidence="1 2">
    <name type="scientific">Rhinocladiella mackenziei CBS 650.93</name>
    <dbReference type="NCBI Taxonomy" id="1442369"/>
    <lineage>
        <taxon>Eukaryota</taxon>
        <taxon>Fungi</taxon>
        <taxon>Dikarya</taxon>
        <taxon>Ascomycota</taxon>
        <taxon>Pezizomycotina</taxon>
        <taxon>Eurotiomycetes</taxon>
        <taxon>Chaetothyriomycetidae</taxon>
        <taxon>Chaetothyriales</taxon>
        <taxon>Herpotrichiellaceae</taxon>
        <taxon>Rhinocladiella</taxon>
    </lineage>
</organism>
<evidence type="ECO:0000313" key="1">
    <source>
        <dbReference type="EMBL" id="KIX01897.1"/>
    </source>
</evidence>